<evidence type="ECO:0000313" key="4">
    <source>
        <dbReference type="EnsemblMetazoa" id="GBRI029791-PA"/>
    </source>
</evidence>
<dbReference type="Proteomes" id="UP000091820">
    <property type="component" value="Unassembled WGS sequence"/>
</dbReference>
<dbReference type="VEuPathDB" id="VectorBase:GBRI029791"/>
<feature type="repeat" description="ANK" evidence="3">
    <location>
        <begin position="49"/>
        <end position="81"/>
    </location>
</feature>
<sequence length="266" mass="29608">MIHDAAIDVNDIRGSTPLYLASWAGHYEIVKLLLSHPVRPANPNAQTIDNETSLHCAAQHGHNSVVAILLTFGADPIVRNNSFQTALDLAAQFGRLQVVQTLLRTHPELIDPYRFYDEMENGHTTPYTITPTKHIFTHTCLHLAARNGHKKVIETLLAAGVDVNLLTHNGTALHEAALCGKKSVVCSLLRAGIDPTAINGQGHTALDILKDYPPHITYEITSIIKEFCLDDQEMNNKMHFMPIKEINEDITFENKKTKEDTTHQTK</sequence>
<feature type="repeat" description="ANK" evidence="3">
    <location>
        <begin position="13"/>
        <end position="45"/>
    </location>
</feature>
<organism evidence="4 5">
    <name type="scientific">Glossina brevipalpis</name>
    <dbReference type="NCBI Taxonomy" id="37001"/>
    <lineage>
        <taxon>Eukaryota</taxon>
        <taxon>Metazoa</taxon>
        <taxon>Ecdysozoa</taxon>
        <taxon>Arthropoda</taxon>
        <taxon>Hexapoda</taxon>
        <taxon>Insecta</taxon>
        <taxon>Pterygota</taxon>
        <taxon>Neoptera</taxon>
        <taxon>Endopterygota</taxon>
        <taxon>Diptera</taxon>
        <taxon>Brachycera</taxon>
        <taxon>Muscomorpha</taxon>
        <taxon>Hippoboscoidea</taxon>
        <taxon>Glossinidae</taxon>
        <taxon>Glossina</taxon>
    </lineage>
</organism>
<dbReference type="STRING" id="37001.A0A1A9WRR8"/>
<dbReference type="PROSITE" id="PS50297">
    <property type="entry name" value="ANK_REP_REGION"/>
    <property type="match status" value="3"/>
</dbReference>
<dbReference type="SMART" id="SM00248">
    <property type="entry name" value="ANK"/>
    <property type="match status" value="5"/>
</dbReference>
<reference evidence="5" key="1">
    <citation type="submission" date="2014-03" db="EMBL/GenBank/DDBJ databases">
        <authorList>
            <person name="Aksoy S."/>
            <person name="Warren W."/>
            <person name="Wilson R.K."/>
        </authorList>
    </citation>
    <scope>NUCLEOTIDE SEQUENCE [LARGE SCALE GENOMIC DNA]</scope>
    <source>
        <strain evidence="5">IAEA</strain>
    </source>
</reference>
<dbReference type="AlphaFoldDB" id="A0A1A9WRR8"/>
<feature type="repeat" description="ANK" evidence="3">
    <location>
        <begin position="136"/>
        <end position="168"/>
    </location>
</feature>
<evidence type="ECO:0000256" key="1">
    <source>
        <dbReference type="ARBA" id="ARBA00022737"/>
    </source>
</evidence>
<evidence type="ECO:0000313" key="5">
    <source>
        <dbReference type="Proteomes" id="UP000091820"/>
    </source>
</evidence>
<keyword evidence="5" id="KW-1185">Reference proteome</keyword>
<dbReference type="Gene3D" id="1.25.40.20">
    <property type="entry name" value="Ankyrin repeat-containing domain"/>
    <property type="match status" value="2"/>
</dbReference>
<dbReference type="PRINTS" id="PR01415">
    <property type="entry name" value="ANKYRIN"/>
</dbReference>
<keyword evidence="1" id="KW-0677">Repeat</keyword>
<dbReference type="InterPro" id="IPR036770">
    <property type="entry name" value="Ankyrin_rpt-contain_sf"/>
</dbReference>
<dbReference type="PANTHER" id="PTHR24174:SF1">
    <property type="entry name" value="IP14385P"/>
    <property type="match status" value="1"/>
</dbReference>
<dbReference type="InterPro" id="IPR002110">
    <property type="entry name" value="Ankyrin_rpt"/>
</dbReference>
<feature type="repeat" description="ANK" evidence="3">
    <location>
        <begin position="168"/>
        <end position="200"/>
    </location>
</feature>
<accession>A0A1A9WRR8</accession>
<evidence type="ECO:0000256" key="3">
    <source>
        <dbReference type="PROSITE-ProRule" id="PRU00023"/>
    </source>
</evidence>
<protein>
    <submittedName>
        <fullName evidence="4">ANK_REP_REGION domain-containing protein</fullName>
    </submittedName>
</protein>
<dbReference type="PROSITE" id="PS50088">
    <property type="entry name" value="ANK_REPEAT"/>
    <property type="match status" value="4"/>
</dbReference>
<dbReference type="SUPFAM" id="SSF48403">
    <property type="entry name" value="Ankyrin repeat"/>
    <property type="match status" value="1"/>
</dbReference>
<dbReference type="PANTHER" id="PTHR24174">
    <property type="entry name" value="ANKYRIN REPEAT AND STERILE ALPHA MOTIF DOMAIN-CONTAINING PROTEIN 1"/>
    <property type="match status" value="1"/>
</dbReference>
<reference evidence="4" key="2">
    <citation type="submission" date="2020-05" db="UniProtKB">
        <authorList>
            <consortium name="EnsemblMetazoa"/>
        </authorList>
    </citation>
    <scope>IDENTIFICATION</scope>
    <source>
        <strain evidence="4">IAEA</strain>
    </source>
</reference>
<dbReference type="InterPro" id="IPR033635">
    <property type="entry name" value="ANKS1/Caskin"/>
</dbReference>
<keyword evidence="2 3" id="KW-0040">ANK repeat</keyword>
<name>A0A1A9WRR8_9MUSC</name>
<dbReference type="Pfam" id="PF12796">
    <property type="entry name" value="Ank_2"/>
    <property type="match status" value="2"/>
</dbReference>
<proteinExistence type="predicted"/>
<evidence type="ECO:0000256" key="2">
    <source>
        <dbReference type="ARBA" id="ARBA00023043"/>
    </source>
</evidence>
<dbReference type="GO" id="GO:0005829">
    <property type="term" value="C:cytosol"/>
    <property type="evidence" value="ECO:0007669"/>
    <property type="project" value="TreeGrafter"/>
</dbReference>
<dbReference type="EnsemblMetazoa" id="GBRI029791-RA">
    <property type="protein sequence ID" value="GBRI029791-PA"/>
    <property type="gene ID" value="GBRI029791"/>
</dbReference>